<dbReference type="Proteomes" id="UP000290189">
    <property type="component" value="Unassembled WGS sequence"/>
</dbReference>
<dbReference type="STRING" id="37360.A0A0G4IMR0"/>
<dbReference type="Pfam" id="PF08623">
    <property type="entry name" value="TIP120"/>
    <property type="match status" value="1"/>
</dbReference>
<evidence type="ECO:0000256" key="1">
    <source>
        <dbReference type="ARBA" id="ARBA00007657"/>
    </source>
</evidence>
<dbReference type="Proteomes" id="UP000039324">
    <property type="component" value="Unassembled WGS sequence"/>
</dbReference>
<reference evidence="5 7" key="1">
    <citation type="submission" date="2015-02" db="EMBL/GenBank/DDBJ databases">
        <authorList>
            <person name="Chooi Y.-H."/>
        </authorList>
    </citation>
    <scope>NUCLEOTIDE SEQUENCE [LARGE SCALE GENOMIC DNA]</scope>
    <source>
        <strain evidence="5">E3</strain>
    </source>
</reference>
<keyword evidence="7" id="KW-1185">Reference proteome</keyword>
<dbReference type="AlphaFoldDB" id="A0A0G4IMR0"/>
<protein>
    <recommendedName>
        <fullName evidence="4">TATA-binding protein interacting (TIP20) domain-containing protein</fullName>
    </recommendedName>
</protein>
<dbReference type="InterPro" id="IPR039852">
    <property type="entry name" value="CAND1/CAND2"/>
</dbReference>
<evidence type="ECO:0000256" key="3">
    <source>
        <dbReference type="ARBA" id="ARBA00022786"/>
    </source>
</evidence>
<dbReference type="Gene3D" id="1.25.10.10">
    <property type="entry name" value="Leucine-rich Repeat Variant"/>
    <property type="match status" value="1"/>
</dbReference>
<dbReference type="EMBL" id="OVEO01000003">
    <property type="protein sequence ID" value="SPQ94553.1"/>
    <property type="molecule type" value="Genomic_DNA"/>
</dbReference>
<evidence type="ECO:0000313" key="7">
    <source>
        <dbReference type="Proteomes" id="UP000039324"/>
    </source>
</evidence>
<geneLocation type="mitochondrion" evidence="6"/>
<comment type="similarity">
    <text evidence="1">Belongs to the CAND family.</text>
</comment>
<reference evidence="6 8" key="2">
    <citation type="submission" date="2018-03" db="EMBL/GenBank/DDBJ databases">
        <authorList>
            <person name="Fogelqvist J."/>
        </authorList>
    </citation>
    <scope>NUCLEOTIDE SEQUENCE [LARGE SCALE GENOMIC DNA]</scope>
</reference>
<evidence type="ECO:0000256" key="2">
    <source>
        <dbReference type="ARBA" id="ARBA00022737"/>
    </source>
</evidence>
<dbReference type="InterPro" id="IPR016024">
    <property type="entry name" value="ARM-type_fold"/>
</dbReference>
<keyword evidence="3" id="KW-0833">Ubl conjugation pathway</keyword>
<evidence type="ECO:0000313" key="8">
    <source>
        <dbReference type="Proteomes" id="UP000290189"/>
    </source>
</evidence>
<dbReference type="GO" id="GO:0010265">
    <property type="term" value="P:SCF complex assembly"/>
    <property type="evidence" value="ECO:0007669"/>
    <property type="project" value="InterPro"/>
</dbReference>
<evidence type="ECO:0000313" key="6">
    <source>
        <dbReference type="EMBL" id="SPQ94553.1"/>
    </source>
</evidence>
<dbReference type="OMA" id="WKLRMWA"/>
<evidence type="ECO:0000259" key="4">
    <source>
        <dbReference type="Pfam" id="PF08623"/>
    </source>
</evidence>
<organism evidence="5 7">
    <name type="scientific">Plasmodiophora brassicae</name>
    <name type="common">Clubroot disease agent</name>
    <dbReference type="NCBI Taxonomy" id="37360"/>
    <lineage>
        <taxon>Eukaryota</taxon>
        <taxon>Sar</taxon>
        <taxon>Rhizaria</taxon>
        <taxon>Endomyxa</taxon>
        <taxon>Phytomyxea</taxon>
        <taxon>Plasmodiophorida</taxon>
        <taxon>Plasmodiophoridae</taxon>
        <taxon>Plasmodiophora</taxon>
    </lineage>
</organism>
<accession>A0A0G4IMR0</accession>
<dbReference type="SUPFAM" id="SSF48371">
    <property type="entry name" value="ARM repeat"/>
    <property type="match status" value="1"/>
</dbReference>
<keyword evidence="6" id="KW-0496">Mitochondrion</keyword>
<feature type="domain" description="TATA-binding protein interacting (TIP20)" evidence="4">
    <location>
        <begin position="1041"/>
        <end position="1207"/>
    </location>
</feature>
<dbReference type="EMBL" id="CDSF01000068">
    <property type="protein sequence ID" value="CEO96496.1"/>
    <property type="molecule type" value="Genomic_DNA"/>
</dbReference>
<keyword evidence="2" id="KW-0677">Repeat</keyword>
<dbReference type="InterPro" id="IPR011989">
    <property type="entry name" value="ARM-like"/>
</dbReference>
<dbReference type="PANTHER" id="PTHR12696">
    <property type="entry name" value="TIP120"/>
    <property type="match status" value="1"/>
</dbReference>
<sequence length="1229" mass="130763">MAMASASAAVDDMRALLQRMQHHDKDERYMAISDLKSMIESLPNLDAAMQATVRQEIFKRLQDSSSDVQAIALNCLCSIVQKFETSEVIEIVSALGSLSRTGDASLRDMYAEGLRVILDYVPVDLGELVTKQLLPPILKILRRDQGADRESYETDRAPCLVLLQSLMGHFPSSSFGDAHLQDILAILLGLLGTDAHDDTSIPILIKSFAGIATPSMLDQLVRHLIGQAPQQGNQSRRTAALVFTLECVCLKVGARMAPYIAQLVPVLESLAQLRHAPALSDAEETIVSVRQHALTIFESLVASSPKQMTPFVAGLVKLTLSLLPLDPNFVADDDETMTDADGEWDDGGGDGDDWGLEVDATGADDAGDTTWKVRLASCNVLIALVEAHDLAAVVIKALPDIVDAARQRLAEREPAVQTQVFSVIAVACRNAPLLDAAAHSAGSATGVIAKACPALVASLMHHLGSASTSASLPATTTLLELIRAIRPPTGLVLAPVLQVCRDGRDVSVQMVALEALREVLASASPPDIDVPAVVTTLTDPSMTNAKLQPGVFAAMAAVCHAVRGRPVDLSAILRTVLALPSEGACRVLSVYVASGHGSDQGVVQVVVERLLTLAQDKSCRVAAVHALTTMARGEYAPDALSAYASSCTTAALDLLDAKEPGLLYEVVDLVDAYLGKFASAFQQPVLYRALTTLSSLQSSLMSASEADAALLTIVASVLANLLARVQAVPEPVVTGIVNLSCDAIAKSETLPRPALAALNAVLASIATLSGGKYYASLLSRLTDLSKRPGFPPACYSPLAVAIATCMTRGAADSLDAAVTSLLQTFQDPNADRQLSLFVIGAVGERHRLPGAQVQALFPLLLSLASDGNESVKAAASTALGQCAAGNNVLIAPIVANLETHDAANSYFLLHSLKELLVNSATLHVQRDHLDAFARILWRYAESADEGVRLMVSECLGKLLILAPDVMVPDAESHLSSSSPRTLSTVVTAFAFSFSSPVVSSVSPGRILALLSASDIEVQRQAFIAVTAMLQSASRRLLTRQHVLDVIVPAVLGSVRVRHELIRQIDFGQFKETVDEGLVLRLAAYGCLRVLRDVVTGADVVPFARAVLDAMSKHGLGDPDRDLHLQAYDLILWVSSTIPHSEPLGFLEDLPDRMMPAVKARLTQLKRSPADSDARAALLAFVRTMHALHSLSGVVTECPKFHVFYQQVLKTAVLAEMLDGLTAKPRRSSP</sequence>
<evidence type="ECO:0000313" key="5">
    <source>
        <dbReference type="EMBL" id="CEO96496.1"/>
    </source>
</evidence>
<dbReference type="InterPro" id="IPR013932">
    <property type="entry name" value="TATA-bd_TIP120"/>
</dbReference>
<name>A0A0G4IMR0_PLABS</name>
<gene>
    <name evidence="5" type="ORF">PBRA_005105</name>
    <name evidence="6" type="ORF">PLBR_LOCUS1768</name>
</gene>
<proteinExistence type="inferred from homology"/>
<dbReference type="OrthoDB" id="6260732at2759"/>